<keyword evidence="1" id="KW-1133">Transmembrane helix</keyword>
<keyword evidence="1" id="KW-0472">Membrane</keyword>
<dbReference type="RefSeq" id="WP_055183708.1">
    <property type="nucleotide sequence ID" value="NZ_CAXSZC010000006.1"/>
</dbReference>
<reference evidence="2 3" key="1">
    <citation type="submission" date="2016-06" db="EMBL/GenBank/DDBJ databases">
        <authorList>
            <person name="Kjaerup R.B."/>
            <person name="Dalgaard T.S."/>
            <person name="Juul-Madsen H.R."/>
        </authorList>
    </citation>
    <scope>NUCLEOTIDE SEQUENCE [LARGE SCALE GENOMIC DNA]</scope>
    <source>
        <strain evidence="2 3">373-A1</strain>
    </source>
</reference>
<feature type="transmembrane region" description="Helical" evidence="1">
    <location>
        <begin position="102"/>
        <end position="118"/>
    </location>
</feature>
<keyword evidence="3" id="KW-1185">Reference proteome</keyword>
<protein>
    <submittedName>
        <fullName evidence="2">Uncharacterized protein</fullName>
    </submittedName>
</protein>
<proteinExistence type="predicted"/>
<dbReference type="Proteomes" id="UP000092714">
    <property type="component" value="Unassembled WGS sequence"/>
</dbReference>
<gene>
    <name evidence="2" type="ORF">CP373A1_10985</name>
</gene>
<sequence>MKENKSLEVKKLNGLLRGVLIFYIVIYIITLLISPLALIINSDIHTIIGYSKLEIFISSISTIIILFSFALILKCKKIGVVIYGITCIFSTIYGFSASDYRGSILSLIFMFFLGYLIYKDRALFK</sequence>
<keyword evidence="1" id="KW-0812">Transmembrane</keyword>
<evidence type="ECO:0000313" key="2">
    <source>
        <dbReference type="EMBL" id="OBY10417.1"/>
    </source>
</evidence>
<accession>A0A174I5J6</accession>
<feature type="transmembrane region" description="Helical" evidence="1">
    <location>
        <begin position="80"/>
        <end position="96"/>
    </location>
</feature>
<feature type="transmembrane region" description="Helical" evidence="1">
    <location>
        <begin position="55"/>
        <end position="73"/>
    </location>
</feature>
<evidence type="ECO:0000313" key="3">
    <source>
        <dbReference type="Proteomes" id="UP000092714"/>
    </source>
</evidence>
<evidence type="ECO:0000256" key="1">
    <source>
        <dbReference type="SAM" id="Phobius"/>
    </source>
</evidence>
<name>A0A174I5J6_9CLOT</name>
<organism evidence="2 3">
    <name type="scientific">Clostridium paraputrificum</name>
    <dbReference type="NCBI Taxonomy" id="29363"/>
    <lineage>
        <taxon>Bacteria</taxon>
        <taxon>Bacillati</taxon>
        <taxon>Bacillota</taxon>
        <taxon>Clostridia</taxon>
        <taxon>Eubacteriales</taxon>
        <taxon>Clostridiaceae</taxon>
        <taxon>Clostridium</taxon>
    </lineage>
</organism>
<comment type="caution">
    <text evidence="2">The sequence shown here is derived from an EMBL/GenBank/DDBJ whole genome shotgun (WGS) entry which is preliminary data.</text>
</comment>
<feature type="transmembrane region" description="Helical" evidence="1">
    <location>
        <begin position="20"/>
        <end position="40"/>
    </location>
</feature>
<dbReference type="AlphaFoldDB" id="A0A174I5J6"/>
<dbReference type="EMBL" id="MAPZ01000020">
    <property type="protein sequence ID" value="OBY10417.1"/>
    <property type="molecule type" value="Genomic_DNA"/>
</dbReference>